<dbReference type="Proteomes" id="UP000199477">
    <property type="component" value="Unassembled WGS sequence"/>
</dbReference>
<keyword evidence="1" id="KW-0812">Transmembrane</keyword>
<feature type="transmembrane region" description="Helical" evidence="1">
    <location>
        <begin position="41"/>
        <end position="65"/>
    </location>
</feature>
<feature type="transmembrane region" description="Helical" evidence="1">
    <location>
        <begin position="115"/>
        <end position="134"/>
    </location>
</feature>
<gene>
    <name evidence="2" type="ORF">SAMN02799615_02648</name>
</gene>
<dbReference type="RefSeq" id="WP_026634670.1">
    <property type="nucleotide sequence ID" value="NZ_FONH01000009.1"/>
</dbReference>
<keyword evidence="1" id="KW-0472">Membrane</keyword>
<keyword evidence="1" id="KW-1133">Transmembrane helix</keyword>
<organism evidence="2 3">
    <name type="scientific">Dyella marensis</name>
    <dbReference type="NCBI Taxonomy" id="500610"/>
    <lineage>
        <taxon>Bacteria</taxon>
        <taxon>Pseudomonadati</taxon>
        <taxon>Pseudomonadota</taxon>
        <taxon>Gammaproteobacteria</taxon>
        <taxon>Lysobacterales</taxon>
        <taxon>Rhodanobacteraceae</taxon>
        <taxon>Dyella</taxon>
    </lineage>
</organism>
<evidence type="ECO:0008006" key="4">
    <source>
        <dbReference type="Google" id="ProtNLM"/>
    </source>
</evidence>
<accession>A0A1I2GKW1</accession>
<keyword evidence="3" id="KW-1185">Reference proteome</keyword>
<feature type="transmembrane region" description="Helical" evidence="1">
    <location>
        <begin position="71"/>
        <end position="90"/>
    </location>
</feature>
<evidence type="ECO:0000313" key="2">
    <source>
        <dbReference type="EMBL" id="SFF17231.1"/>
    </source>
</evidence>
<feature type="transmembrane region" description="Helical" evidence="1">
    <location>
        <begin position="235"/>
        <end position="257"/>
    </location>
</feature>
<feature type="transmembrane region" description="Helical" evidence="1">
    <location>
        <begin position="264"/>
        <end position="282"/>
    </location>
</feature>
<feature type="transmembrane region" description="Helical" evidence="1">
    <location>
        <begin position="210"/>
        <end position="229"/>
    </location>
</feature>
<name>A0A1I2GKW1_9GAMM</name>
<proteinExistence type="predicted"/>
<dbReference type="STRING" id="500610.SAMN02799615_02648"/>
<dbReference type="AlphaFoldDB" id="A0A1I2GKW1"/>
<feature type="transmembrane region" description="Helical" evidence="1">
    <location>
        <begin position="154"/>
        <end position="173"/>
    </location>
</feature>
<dbReference type="InterPro" id="IPR016035">
    <property type="entry name" value="Acyl_Trfase/lysoPLipase"/>
</dbReference>
<dbReference type="EMBL" id="FONH01000009">
    <property type="protein sequence ID" value="SFF17231.1"/>
    <property type="molecule type" value="Genomic_DNA"/>
</dbReference>
<evidence type="ECO:0000313" key="3">
    <source>
        <dbReference type="Proteomes" id="UP000199477"/>
    </source>
</evidence>
<reference evidence="3" key="1">
    <citation type="submission" date="2016-10" db="EMBL/GenBank/DDBJ databases">
        <authorList>
            <person name="Varghese N."/>
            <person name="Submissions S."/>
        </authorList>
    </citation>
    <scope>NUCLEOTIDE SEQUENCE [LARGE SCALE GENOMIC DNA]</scope>
    <source>
        <strain evidence="3">UNC178MFTsu3.1</strain>
    </source>
</reference>
<protein>
    <recommendedName>
        <fullName evidence="4">Patatin-like phospholipase</fullName>
    </recommendedName>
</protein>
<dbReference type="SUPFAM" id="SSF52151">
    <property type="entry name" value="FabD/lysophospholipase-like"/>
    <property type="match status" value="1"/>
</dbReference>
<evidence type="ECO:0000256" key="1">
    <source>
        <dbReference type="SAM" id="Phobius"/>
    </source>
</evidence>
<sequence>MEAKSTEARRGGWLQRLFDSAGGAFALLLDHLKPLRVSLSILAFAAIVATSVDQAAELFLIAVWVDPSLGRYLALLASSALAGLAVWYGARNAYRLTYLRWPALQEERGAGLRNWLPRIMGASIPLLVLLGYALALVKVPHGPCGITQDCEGRVWRAAGLLLVSLALAVFFMTRRRLLNALPRLAKVSAIPSLEDRVERVGQLGRAARRVYLLSILANIAATVLIAWRPELLDGIGPLAILLIAAAFFALNGGWLCMLADRRGFPLLTGLLALSALLHVLHLNDNHRVRQYPGMSTHSHPQTAPADHRPAFDDYANAWLDQRCAGRSPCPVVVTAAEGGGIRGAAWTAMVLARLTALVDARHPQAGEPLLAQHLFAGSGVSGGSLGLATYTALLRQPAGASADTLERRSRILLDHDFLAPTLANMLFVDFTQRWLPGAWFDDRSRALTRAWEHAGRKQGMDAFAQPFAALYGTGDGKPDIGTPALFLNSTTVAEGRRFIQHPFRPMASPQSQPWTAAFEGSAWLDPRVPLSEAVLDSARFTYVSPAGTLETAPPPGVNAPVPARLQLVDGGYFENSGAVTLGEVMHRLRELARARGVALRFIVLHISNDPEMADFVDRHDPARPLPLYTTACQGQQQAGGKGSAPSGEATAPLRALLDTRTARGEYARARLLESLHTDAADPARGDMLWHFRLCPGDYPIPLGWTISSPVFDEMQRQLEHNYPLATMAEALDAQLSSAH</sequence>